<dbReference type="Gene3D" id="3.10.100.10">
    <property type="entry name" value="Mannose-Binding Protein A, subunit A"/>
    <property type="match status" value="2"/>
</dbReference>
<accession>A0AAV7K1A5</accession>
<keyword evidence="4" id="KW-1185">Reference proteome</keyword>
<dbReference type="Pfam" id="PF00059">
    <property type="entry name" value="Lectin_C"/>
    <property type="match status" value="2"/>
</dbReference>
<dbReference type="PROSITE" id="PS00615">
    <property type="entry name" value="C_TYPE_LECTIN_1"/>
    <property type="match status" value="2"/>
</dbReference>
<dbReference type="SMART" id="SM00034">
    <property type="entry name" value="CLECT"/>
    <property type="match status" value="2"/>
</dbReference>
<dbReference type="InterPro" id="IPR016187">
    <property type="entry name" value="CTDL_fold"/>
</dbReference>
<evidence type="ECO:0000256" key="1">
    <source>
        <dbReference type="ARBA" id="ARBA00023157"/>
    </source>
</evidence>
<feature type="domain" description="C-type lectin" evidence="2">
    <location>
        <begin position="22"/>
        <end position="136"/>
    </location>
</feature>
<dbReference type="PANTHER" id="PTHR22803">
    <property type="entry name" value="MANNOSE, PHOSPHOLIPASE, LECTIN RECEPTOR RELATED"/>
    <property type="match status" value="1"/>
</dbReference>
<dbReference type="InterPro" id="IPR001304">
    <property type="entry name" value="C-type_lectin-like"/>
</dbReference>
<evidence type="ECO:0000313" key="4">
    <source>
        <dbReference type="Proteomes" id="UP001165289"/>
    </source>
</evidence>
<dbReference type="InterPro" id="IPR050111">
    <property type="entry name" value="C-type_lectin/snaclec_domain"/>
</dbReference>
<dbReference type="CDD" id="cd00037">
    <property type="entry name" value="CLECT"/>
    <property type="match status" value="2"/>
</dbReference>
<keyword evidence="1" id="KW-1015">Disulfide bond</keyword>
<evidence type="ECO:0000259" key="2">
    <source>
        <dbReference type="PROSITE" id="PS50041"/>
    </source>
</evidence>
<dbReference type="AlphaFoldDB" id="A0AAV7K1A5"/>
<dbReference type="Proteomes" id="UP001165289">
    <property type="component" value="Unassembled WGS sequence"/>
</dbReference>
<dbReference type="PROSITE" id="PS50041">
    <property type="entry name" value="C_TYPE_LECTIN_2"/>
    <property type="match status" value="2"/>
</dbReference>
<keyword evidence="3" id="KW-0675">Receptor</keyword>
<organism evidence="3 4">
    <name type="scientific">Oopsacas minuta</name>
    <dbReference type="NCBI Taxonomy" id="111878"/>
    <lineage>
        <taxon>Eukaryota</taxon>
        <taxon>Metazoa</taxon>
        <taxon>Porifera</taxon>
        <taxon>Hexactinellida</taxon>
        <taxon>Hexasterophora</taxon>
        <taxon>Lyssacinosida</taxon>
        <taxon>Leucopsacidae</taxon>
        <taxon>Oopsacas</taxon>
    </lineage>
</organism>
<reference evidence="3 4" key="1">
    <citation type="journal article" date="2023" name="BMC Biol.">
        <title>The compact genome of the sponge Oopsacas minuta (Hexactinellida) is lacking key metazoan core genes.</title>
        <authorList>
            <person name="Santini S."/>
            <person name="Schenkelaars Q."/>
            <person name="Jourda C."/>
            <person name="Duchesne M."/>
            <person name="Belahbib H."/>
            <person name="Rocher C."/>
            <person name="Selva M."/>
            <person name="Riesgo A."/>
            <person name="Vervoort M."/>
            <person name="Leys S.P."/>
            <person name="Kodjabachian L."/>
            <person name="Le Bivic A."/>
            <person name="Borchiellini C."/>
            <person name="Claverie J.M."/>
            <person name="Renard E."/>
        </authorList>
    </citation>
    <scope>NUCLEOTIDE SEQUENCE [LARGE SCALE GENOMIC DNA]</scope>
    <source>
        <strain evidence="3">SPO-2</strain>
    </source>
</reference>
<gene>
    <name evidence="3" type="ORF">LOD99_761</name>
</gene>
<evidence type="ECO:0000313" key="3">
    <source>
        <dbReference type="EMBL" id="KAI6654364.1"/>
    </source>
</evidence>
<sequence length="284" mass="31869">MSNVLTKYKIRLTQSAINQGCQGGYCFGVFKPDRAINWAIAQSNCISWGGDLASIRSMGEEKYILSLGNSSYGSCWIGHHDRYNEAGENATLFVSVGGSTSSYRNFYINEPNQSGNEDCVMLRDWDEGGWRDVPCDSTNMCYVCGKPNCREDSCFEVLTRSTGVDWESAQSQCELKGGSLASISSELEEKFILNLMTDSSSQCWIGLNDRDREAGLNPNDYTWEDGNNAIYRHFRDEVVNTYRDCAVLSREDGTWVSADCNDTYTCYICKGAGNLYIILRIWSM</sequence>
<name>A0AAV7K1A5_9METZ</name>
<dbReference type="SUPFAM" id="SSF56436">
    <property type="entry name" value="C-type lectin-like"/>
    <property type="match status" value="2"/>
</dbReference>
<dbReference type="InterPro" id="IPR018378">
    <property type="entry name" value="C-type_lectin_CS"/>
</dbReference>
<protein>
    <submittedName>
        <fullName evidence="3">Macrophage mannose receptor 1-like</fullName>
    </submittedName>
</protein>
<comment type="caution">
    <text evidence="3">The sequence shown here is derived from an EMBL/GenBank/DDBJ whole genome shotgun (WGS) entry which is preliminary data.</text>
</comment>
<dbReference type="EMBL" id="JAKMXF010000222">
    <property type="protein sequence ID" value="KAI6654364.1"/>
    <property type="molecule type" value="Genomic_DNA"/>
</dbReference>
<proteinExistence type="predicted"/>
<feature type="domain" description="C-type lectin" evidence="2">
    <location>
        <begin position="150"/>
        <end position="261"/>
    </location>
</feature>
<dbReference type="InterPro" id="IPR016186">
    <property type="entry name" value="C-type_lectin-like/link_sf"/>
</dbReference>